<gene>
    <name evidence="2" type="ORF">GCM10011613_09950</name>
</gene>
<keyword evidence="1" id="KW-0812">Transmembrane</keyword>
<reference evidence="3" key="1">
    <citation type="journal article" date="2019" name="Int. J. Syst. Evol. Microbiol.">
        <title>The Global Catalogue of Microorganisms (GCM) 10K type strain sequencing project: providing services to taxonomists for standard genome sequencing and annotation.</title>
        <authorList>
            <consortium name="The Broad Institute Genomics Platform"/>
            <consortium name="The Broad Institute Genome Sequencing Center for Infectious Disease"/>
            <person name="Wu L."/>
            <person name="Ma J."/>
        </authorList>
    </citation>
    <scope>NUCLEOTIDE SEQUENCE [LARGE SCALE GENOMIC DNA]</scope>
    <source>
        <strain evidence="3">KCTC 32239</strain>
    </source>
</reference>
<dbReference type="PIRSF" id="PIRSF029693">
    <property type="entry name" value="UCP029693"/>
    <property type="match status" value="1"/>
</dbReference>
<keyword evidence="1" id="KW-1133">Transmembrane helix</keyword>
<name>A0ABQ3AV84_9GAMM</name>
<proteinExistence type="predicted"/>
<protein>
    <recommendedName>
        <fullName evidence="4">DUF2333 family protein</fullName>
    </recommendedName>
</protein>
<evidence type="ECO:0000256" key="1">
    <source>
        <dbReference type="SAM" id="Phobius"/>
    </source>
</evidence>
<feature type="transmembrane region" description="Helical" evidence="1">
    <location>
        <begin position="27"/>
        <end position="46"/>
    </location>
</feature>
<dbReference type="InterPro" id="IPR016936">
    <property type="entry name" value="UCP029693"/>
</dbReference>
<evidence type="ECO:0000313" key="2">
    <source>
        <dbReference type="EMBL" id="GGY67759.1"/>
    </source>
</evidence>
<organism evidence="2 3">
    <name type="scientific">Cellvibrio zantedeschiae</name>
    <dbReference type="NCBI Taxonomy" id="1237077"/>
    <lineage>
        <taxon>Bacteria</taxon>
        <taxon>Pseudomonadati</taxon>
        <taxon>Pseudomonadota</taxon>
        <taxon>Gammaproteobacteria</taxon>
        <taxon>Cellvibrionales</taxon>
        <taxon>Cellvibrionaceae</taxon>
        <taxon>Cellvibrio</taxon>
    </lineage>
</organism>
<dbReference type="EMBL" id="BMYZ01000001">
    <property type="protein sequence ID" value="GGY67759.1"/>
    <property type="molecule type" value="Genomic_DNA"/>
</dbReference>
<keyword evidence="3" id="KW-1185">Reference proteome</keyword>
<sequence>MRSVRRARDEYEDTQSDIECARPEYRWAIYVFLIYLAGTICLGIYWSSAPAELNVRATTQHQLATLKIPVQTQWPKGVATTSTLISISETLLDKHGGYLTNDFSPPGIWLDNMSHWELGVITQVRDTTQILRSSLSQSNLKHDLDVDLQKAEVRFNFSDNSWGVPSTESQYRSGIEHLQKYNLRLLQAGAENAQFHVDAQHLNDYLAGVEQRLKILSQRLTASVGPNPNTDASAISMRQANAKKIVSALYTKTPWTQVDDIFYEARGSSWALIAVLQAVEIDFVDVLQNKRAQVSYEQIIRELKPTQDPVYSPMILNGDGFGFVANHSLTMASYLARAQAAISDCRRQLLVSTP</sequence>
<dbReference type="Pfam" id="PF10095">
    <property type="entry name" value="DUF2333"/>
    <property type="match status" value="1"/>
</dbReference>
<comment type="caution">
    <text evidence="2">The sequence shown here is derived from an EMBL/GenBank/DDBJ whole genome shotgun (WGS) entry which is preliminary data.</text>
</comment>
<evidence type="ECO:0000313" key="3">
    <source>
        <dbReference type="Proteomes" id="UP000619761"/>
    </source>
</evidence>
<keyword evidence="1" id="KW-0472">Membrane</keyword>
<evidence type="ECO:0008006" key="4">
    <source>
        <dbReference type="Google" id="ProtNLM"/>
    </source>
</evidence>
<accession>A0ABQ3AV84</accession>
<dbReference type="Proteomes" id="UP000619761">
    <property type="component" value="Unassembled WGS sequence"/>
</dbReference>